<gene>
    <name evidence="1" type="ORF">E5336_11325</name>
</gene>
<name>A0AC61R5J3_9FIRM</name>
<reference evidence="1" key="1">
    <citation type="submission" date="2019-04" db="EMBL/GenBank/DDBJ databases">
        <title>Microbes associate with the intestines of laboratory mice.</title>
        <authorList>
            <person name="Navarre W."/>
            <person name="Wong E."/>
            <person name="Huang K."/>
            <person name="Tropini C."/>
            <person name="Ng K."/>
            <person name="Yu B."/>
        </authorList>
    </citation>
    <scope>NUCLEOTIDE SEQUENCE</scope>
    <source>
        <strain evidence="1">NM09_H32</strain>
    </source>
</reference>
<accession>A0AC61R5J3</accession>
<evidence type="ECO:0000313" key="1">
    <source>
        <dbReference type="EMBL" id="TGY64864.1"/>
    </source>
</evidence>
<protein>
    <submittedName>
        <fullName evidence="1">Uncharacterized protein</fullName>
    </submittedName>
</protein>
<comment type="caution">
    <text evidence="1">The sequence shown here is derived from an EMBL/GenBank/DDBJ whole genome shotgun (WGS) entry which is preliminary data.</text>
</comment>
<sequence length="228" mass="25555">MKTIPTTIDGRQVVLYDCEQPASPLIVLIASSQIAPAVLKVCARLDPIAFHLLVFDDLHWDEDLSPWPHEPVVQRDDHFTGDAPRFLQIVQNAVSWAKRTLQADTPVIVAGYSMGGLFALYAAYMSRMCEGVVCASGSVWYPGFYEFATTHSMKGQPKAIYLSLGDKESRTSNPYLRQTGTIMEKLARFYKALHIPCVLEWNPGNHFVDADLRLAKGIVWTLQQLSIR</sequence>
<dbReference type="EMBL" id="SRYG01000030">
    <property type="protein sequence ID" value="TGY64864.1"/>
    <property type="molecule type" value="Genomic_DNA"/>
</dbReference>
<evidence type="ECO:0000313" key="2">
    <source>
        <dbReference type="Proteomes" id="UP000308836"/>
    </source>
</evidence>
<organism evidence="1 2">
    <name type="scientific">Dubosiella muris</name>
    <dbReference type="NCBI Taxonomy" id="3038133"/>
    <lineage>
        <taxon>Bacteria</taxon>
        <taxon>Bacillati</taxon>
        <taxon>Bacillota</taxon>
        <taxon>Erysipelotrichia</taxon>
        <taxon>Erysipelotrichales</taxon>
        <taxon>Erysipelotrichaceae</taxon>
        <taxon>Dubosiella</taxon>
    </lineage>
</organism>
<proteinExistence type="predicted"/>
<keyword evidence="2" id="KW-1185">Reference proteome</keyword>
<dbReference type="Proteomes" id="UP000308836">
    <property type="component" value="Unassembled WGS sequence"/>
</dbReference>